<dbReference type="Gene3D" id="2.60.120.10">
    <property type="entry name" value="Jelly Rolls"/>
    <property type="match status" value="1"/>
</dbReference>
<dbReference type="PROSITE" id="PS50042">
    <property type="entry name" value="CNMP_BINDING_3"/>
    <property type="match status" value="1"/>
</dbReference>
<dbReference type="Proteomes" id="UP000028547">
    <property type="component" value="Unassembled WGS sequence"/>
</dbReference>
<name>A0A084SGT1_9BACT</name>
<dbReference type="SMART" id="SM00419">
    <property type="entry name" value="HTH_CRP"/>
    <property type="match status" value="1"/>
</dbReference>
<dbReference type="InterPro" id="IPR012318">
    <property type="entry name" value="HTH_CRP"/>
</dbReference>
<evidence type="ECO:0000259" key="5">
    <source>
        <dbReference type="PROSITE" id="PS51063"/>
    </source>
</evidence>
<dbReference type="PANTHER" id="PTHR24567">
    <property type="entry name" value="CRP FAMILY TRANSCRIPTIONAL REGULATORY PROTEIN"/>
    <property type="match status" value="1"/>
</dbReference>
<accession>A0A084SGT1</accession>
<evidence type="ECO:0000313" key="6">
    <source>
        <dbReference type="EMBL" id="KFA87666.1"/>
    </source>
</evidence>
<comment type="caution">
    <text evidence="6">The sequence shown here is derived from an EMBL/GenBank/DDBJ whole genome shotgun (WGS) entry which is preliminary data.</text>
</comment>
<dbReference type="SUPFAM" id="SSF46785">
    <property type="entry name" value="Winged helix' DNA-binding domain"/>
    <property type="match status" value="1"/>
</dbReference>
<evidence type="ECO:0000259" key="4">
    <source>
        <dbReference type="PROSITE" id="PS50042"/>
    </source>
</evidence>
<dbReference type="PANTHER" id="PTHR24567:SF74">
    <property type="entry name" value="HTH-TYPE TRANSCRIPTIONAL REGULATOR ARCR"/>
    <property type="match status" value="1"/>
</dbReference>
<dbReference type="InterPro" id="IPR000595">
    <property type="entry name" value="cNMP-bd_dom"/>
</dbReference>
<feature type="domain" description="HTH crp-type" evidence="5">
    <location>
        <begin position="164"/>
        <end position="238"/>
    </location>
</feature>
<dbReference type="SMART" id="SM00100">
    <property type="entry name" value="cNMP"/>
    <property type="match status" value="1"/>
</dbReference>
<keyword evidence="2" id="KW-0238">DNA-binding</keyword>
<dbReference type="GO" id="GO:0003700">
    <property type="term" value="F:DNA-binding transcription factor activity"/>
    <property type="evidence" value="ECO:0007669"/>
    <property type="project" value="TreeGrafter"/>
</dbReference>
<dbReference type="InterPro" id="IPR050397">
    <property type="entry name" value="Env_Response_Regulators"/>
</dbReference>
<reference evidence="6 7" key="1">
    <citation type="submission" date="2014-07" db="EMBL/GenBank/DDBJ databases">
        <title>Draft Genome Sequence of Gephyronic Acid Producer, Cystobacter violaceus Strain Cb vi76.</title>
        <authorList>
            <person name="Stevens D.C."/>
            <person name="Young J."/>
            <person name="Carmichael R."/>
            <person name="Tan J."/>
            <person name="Taylor R.E."/>
        </authorList>
    </citation>
    <scope>NUCLEOTIDE SEQUENCE [LARGE SCALE GENOMIC DNA]</scope>
    <source>
        <strain evidence="6 7">Cb vi76</strain>
    </source>
</reference>
<dbReference type="InterPro" id="IPR014710">
    <property type="entry name" value="RmlC-like_jellyroll"/>
</dbReference>
<dbReference type="PROSITE" id="PS51063">
    <property type="entry name" value="HTH_CRP_2"/>
    <property type="match status" value="1"/>
</dbReference>
<dbReference type="SUPFAM" id="SSF51206">
    <property type="entry name" value="cAMP-binding domain-like"/>
    <property type="match status" value="1"/>
</dbReference>
<gene>
    <name evidence="6" type="ORF">Q664_46090</name>
</gene>
<keyword evidence="3" id="KW-0804">Transcription</keyword>
<dbReference type="GO" id="GO:0005829">
    <property type="term" value="C:cytosol"/>
    <property type="evidence" value="ECO:0007669"/>
    <property type="project" value="TreeGrafter"/>
</dbReference>
<dbReference type="EMBL" id="JPMI01000352">
    <property type="protein sequence ID" value="KFA87666.1"/>
    <property type="molecule type" value="Genomic_DNA"/>
</dbReference>
<dbReference type="RefSeq" id="WP_043411430.1">
    <property type="nucleotide sequence ID" value="NZ_JPMI01000352.1"/>
</dbReference>
<evidence type="ECO:0000256" key="1">
    <source>
        <dbReference type="ARBA" id="ARBA00023015"/>
    </source>
</evidence>
<proteinExistence type="predicted"/>
<evidence type="ECO:0000313" key="7">
    <source>
        <dbReference type="Proteomes" id="UP000028547"/>
    </source>
</evidence>
<keyword evidence="1" id="KW-0805">Transcription regulation</keyword>
<dbReference type="Pfam" id="PF00027">
    <property type="entry name" value="cNMP_binding"/>
    <property type="match status" value="1"/>
</dbReference>
<dbReference type="InterPro" id="IPR018490">
    <property type="entry name" value="cNMP-bd_dom_sf"/>
</dbReference>
<feature type="domain" description="Cyclic nucleotide-binding" evidence="4">
    <location>
        <begin position="51"/>
        <end position="150"/>
    </location>
</feature>
<evidence type="ECO:0000256" key="2">
    <source>
        <dbReference type="ARBA" id="ARBA00023125"/>
    </source>
</evidence>
<sequence length="248" mass="27266">MHGFNRPLGPIGSNVVAPIQTTSSGMLVTANKLIPGQEAIDFKGYFKVESFPHNSVIYRPGDTTDRVYLLKSGRVRLMRLGKNSSRSVVSILRPGDLFGELFRPEGTPVEEMAIASGEAEVWSIEGRDFRAQLEARPALAVDVVRAYAERVRSLRKRVLGLTFKEVPARLADTLLTLAEAHGERCPHGGETDLRGITQQDLADLVGASRSFVSTLINEMKRDGVLGNVGRILCIRDQKALRKLASKEK</sequence>
<organism evidence="6 7">
    <name type="scientific">Archangium violaceum Cb vi76</name>
    <dbReference type="NCBI Taxonomy" id="1406225"/>
    <lineage>
        <taxon>Bacteria</taxon>
        <taxon>Pseudomonadati</taxon>
        <taxon>Myxococcota</taxon>
        <taxon>Myxococcia</taxon>
        <taxon>Myxococcales</taxon>
        <taxon>Cystobacterineae</taxon>
        <taxon>Archangiaceae</taxon>
        <taxon>Archangium</taxon>
    </lineage>
</organism>
<dbReference type="InterPro" id="IPR036390">
    <property type="entry name" value="WH_DNA-bd_sf"/>
</dbReference>
<protein>
    <submittedName>
        <fullName evidence="6">Transcriptional regulator</fullName>
    </submittedName>
</protein>
<dbReference type="GO" id="GO:0003677">
    <property type="term" value="F:DNA binding"/>
    <property type="evidence" value="ECO:0007669"/>
    <property type="project" value="UniProtKB-KW"/>
</dbReference>
<dbReference type="AlphaFoldDB" id="A0A084SGT1"/>
<evidence type="ECO:0000256" key="3">
    <source>
        <dbReference type="ARBA" id="ARBA00023163"/>
    </source>
</evidence>
<dbReference type="Pfam" id="PF13545">
    <property type="entry name" value="HTH_Crp_2"/>
    <property type="match status" value="1"/>
</dbReference>
<dbReference type="CDD" id="cd00038">
    <property type="entry name" value="CAP_ED"/>
    <property type="match status" value="1"/>
</dbReference>